<dbReference type="Gene3D" id="6.10.250.780">
    <property type="match status" value="1"/>
</dbReference>
<dbReference type="InterPro" id="IPR024096">
    <property type="entry name" value="NO_sig/Golgi_transp_ligand-bd"/>
</dbReference>
<dbReference type="EMBL" id="JAIFTH010001615">
    <property type="protein sequence ID" value="KAG9508491.1"/>
    <property type="molecule type" value="Genomic_DNA"/>
</dbReference>
<gene>
    <name evidence="10" type="primary">GUCY1B2</name>
    <name evidence="10" type="ORF">GZH46_03009</name>
</gene>
<comment type="subcellular location">
    <subcellularLocation>
        <location evidence="1">Cytoplasm</location>
    </subcellularLocation>
</comment>
<feature type="region of interest" description="Disordered" evidence="8">
    <location>
        <begin position="441"/>
        <end position="480"/>
    </location>
</feature>
<feature type="compositionally biased region" description="Basic and acidic residues" evidence="8">
    <location>
        <begin position="465"/>
        <end position="475"/>
    </location>
</feature>
<accession>A0ABQ7S4Z7</accession>
<dbReference type="CDD" id="cd07302">
    <property type="entry name" value="CHD"/>
    <property type="match status" value="1"/>
</dbReference>
<evidence type="ECO:0000256" key="2">
    <source>
        <dbReference type="ARBA" id="ARBA00012202"/>
    </source>
</evidence>
<reference evidence="10 11" key="1">
    <citation type="submission" date="2020-10" db="EMBL/GenBank/DDBJ databases">
        <authorList>
            <person name="Klimov P.B."/>
            <person name="Dyachkov S.M."/>
            <person name="Chetverikov P.E."/>
        </authorList>
    </citation>
    <scope>NUCLEOTIDE SEQUENCE [LARGE SCALE GENOMIC DNA]</scope>
    <source>
        <strain evidence="10">BMOC 18-1129-001#AD2665</strain>
        <tissue evidence="10">Entire mites</tissue>
    </source>
</reference>
<evidence type="ECO:0000256" key="1">
    <source>
        <dbReference type="ARBA" id="ARBA00004496"/>
    </source>
</evidence>
<sequence length="792" mass="87760">MTFKLVEAASRVSGLSVDVCLEAFGEHFLLYCQKNGFDQILRVLGSNLYDFLTNLDNLHDHLASIYPGMRAPSFRVTTQLAPNGGQIRGCVSGGSGHDMTSPQQASNNHNNNSNNNACIMYLHYYSERKGLSPIVRGLVKAVAAKFFDTPIDISECPPSTCASVAGARDDHVILKIEQKLSQVASHHTNAHRASLQQSTAAAAPVRSLAVSVNGEQQQQQAETVVQLSNTMTRANNNRQTASTVNNNNNNNNDNEQQFTPTTITSTDAASKRMMITQYNISARPDELLVDCATLIDAFPFHVIFDAQFTIVQAGKTLVKMTSNFWRQHAAAAAAAAAAQHSLDEYEHDKCTTSMEQVKFYDLFSIVRPKIDRESFESIIDHSNQVFVCKTRPRTLNTDCADLMTDDGDDLDDAVHHQHVARCPITGATSATSPLCASHSSSGCRARGGHHDDDDDDDQQQLQDRQQQDRQADSGKQRPRLRLKGQMIMLGEGQFCLYLCSPRVEHLEQLAHYGLCLSDVAPHDRARDLVLMSHAHAGGRELVKQLDKTSNDLRIMDAKLRQENERTNEILRNIFPAKIANMLSEGLKVESESFAEVTCLYSDIVGFTKMCGATNVRPIDIVRLLNGLYLDFDNLTNVHGVYKVETIGDAYVVVGGLPEPNRDHADRCVRMALDMVRVIGSVRSPADQQPIQMRIGIHTGPVMAGIVGMRVPRYSLFGNTTTIANRLESTGCGGKIHISFETYRKLIDKSAYIFEENFRISENQLNLERTYFIVGTRHSQQQQKPATTTLGDK</sequence>
<organism evidence="10 11">
    <name type="scientific">Fragariocoptes setiger</name>
    <dbReference type="NCBI Taxonomy" id="1670756"/>
    <lineage>
        <taxon>Eukaryota</taxon>
        <taxon>Metazoa</taxon>
        <taxon>Ecdysozoa</taxon>
        <taxon>Arthropoda</taxon>
        <taxon>Chelicerata</taxon>
        <taxon>Arachnida</taxon>
        <taxon>Acari</taxon>
        <taxon>Acariformes</taxon>
        <taxon>Trombidiformes</taxon>
        <taxon>Prostigmata</taxon>
        <taxon>Eupodina</taxon>
        <taxon>Eriophyoidea</taxon>
        <taxon>Phytoptidae</taxon>
        <taxon>Fragariocoptes</taxon>
    </lineage>
</organism>
<dbReference type="InterPro" id="IPR001054">
    <property type="entry name" value="A/G_cyclase"/>
</dbReference>
<evidence type="ECO:0000256" key="3">
    <source>
        <dbReference type="ARBA" id="ARBA00022490"/>
    </source>
</evidence>
<dbReference type="InterPro" id="IPR042463">
    <property type="entry name" value="HNOB_dom_associated_sf"/>
</dbReference>
<name>A0ABQ7S4Z7_9ACAR</name>
<dbReference type="PANTHER" id="PTHR45655">
    <property type="entry name" value="GUANYLATE CYCLASE SOLUBLE SUBUNIT BETA-2"/>
    <property type="match status" value="1"/>
</dbReference>
<dbReference type="SUPFAM" id="SSF55073">
    <property type="entry name" value="Nucleotide cyclase"/>
    <property type="match status" value="1"/>
</dbReference>
<evidence type="ECO:0000256" key="6">
    <source>
        <dbReference type="ARBA" id="ARBA00023239"/>
    </source>
</evidence>
<keyword evidence="4" id="KW-0547">Nucleotide-binding</keyword>
<dbReference type="PANTHER" id="PTHR45655:SF13">
    <property type="entry name" value="SOLUBLE GUANYLATE CYCLASE GCY-32-RELATED"/>
    <property type="match status" value="1"/>
</dbReference>
<dbReference type="Gene3D" id="3.30.450.260">
    <property type="entry name" value="Haem NO binding associated domain"/>
    <property type="match status" value="1"/>
</dbReference>
<dbReference type="Pfam" id="PF07701">
    <property type="entry name" value="HNOBA"/>
    <property type="match status" value="2"/>
</dbReference>
<evidence type="ECO:0000256" key="7">
    <source>
        <dbReference type="ARBA" id="ARBA00023293"/>
    </source>
</evidence>
<dbReference type="Proteomes" id="UP000825002">
    <property type="component" value="Unassembled WGS sequence"/>
</dbReference>
<dbReference type="SMART" id="SM00044">
    <property type="entry name" value="CYCc"/>
    <property type="match status" value="1"/>
</dbReference>
<dbReference type="Gene3D" id="3.30.70.1230">
    <property type="entry name" value="Nucleotide cyclase"/>
    <property type="match status" value="1"/>
</dbReference>
<evidence type="ECO:0000256" key="5">
    <source>
        <dbReference type="ARBA" id="ARBA00023134"/>
    </source>
</evidence>
<protein>
    <recommendedName>
        <fullName evidence="2">guanylate cyclase</fullName>
        <ecNumber evidence="2">4.6.1.2</ecNumber>
    </recommendedName>
</protein>
<feature type="domain" description="Guanylate cyclase" evidence="9">
    <location>
        <begin position="597"/>
        <end position="727"/>
    </location>
</feature>
<feature type="compositionally biased region" description="Low complexity" evidence="8">
    <location>
        <begin position="240"/>
        <end position="254"/>
    </location>
</feature>
<evidence type="ECO:0000256" key="4">
    <source>
        <dbReference type="ARBA" id="ARBA00022741"/>
    </source>
</evidence>
<evidence type="ECO:0000313" key="11">
    <source>
        <dbReference type="Proteomes" id="UP000825002"/>
    </source>
</evidence>
<feature type="region of interest" description="Disordered" evidence="8">
    <location>
        <begin position="91"/>
        <end position="110"/>
    </location>
</feature>
<dbReference type="Pfam" id="PF00211">
    <property type="entry name" value="Guanylate_cyc"/>
    <property type="match status" value="1"/>
</dbReference>
<dbReference type="InterPro" id="IPR029787">
    <property type="entry name" value="Nucleotide_cyclase"/>
</dbReference>
<evidence type="ECO:0000259" key="9">
    <source>
        <dbReference type="PROSITE" id="PS50125"/>
    </source>
</evidence>
<proteinExistence type="predicted"/>
<keyword evidence="3" id="KW-0963">Cytoplasm</keyword>
<dbReference type="Pfam" id="PF07700">
    <property type="entry name" value="HNOB"/>
    <property type="match status" value="2"/>
</dbReference>
<dbReference type="EC" id="4.6.1.2" evidence="2"/>
<dbReference type="InterPro" id="IPR011645">
    <property type="entry name" value="HNOB_dom_associated"/>
</dbReference>
<feature type="region of interest" description="Disordered" evidence="8">
    <location>
        <begin position="240"/>
        <end position="259"/>
    </location>
</feature>
<dbReference type="PROSITE" id="PS50125">
    <property type="entry name" value="GUANYLATE_CYCLASE_2"/>
    <property type="match status" value="1"/>
</dbReference>
<dbReference type="InterPro" id="IPR011644">
    <property type="entry name" value="Heme_NO-bd"/>
</dbReference>
<comment type="caution">
    <text evidence="10">The sequence shown here is derived from an EMBL/GenBank/DDBJ whole genome shotgun (WGS) entry which is preliminary data.</text>
</comment>
<keyword evidence="5" id="KW-0342">GTP-binding</keyword>
<dbReference type="InterPro" id="IPR038158">
    <property type="entry name" value="H-NOX_domain_sf"/>
</dbReference>
<keyword evidence="11" id="KW-1185">Reference proteome</keyword>
<evidence type="ECO:0000256" key="8">
    <source>
        <dbReference type="SAM" id="MobiDB-lite"/>
    </source>
</evidence>
<keyword evidence="6" id="KW-0456">Lyase</keyword>
<dbReference type="Gene3D" id="3.90.1520.10">
    <property type="entry name" value="H-NOX domain"/>
    <property type="match status" value="1"/>
</dbReference>
<keyword evidence="7" id="KW-0141">cGMP biosynthesis</keyword>
<evidence type="ECO:0000313" key="10">
    <source>
        <dbReference type="EMBL" id="KAG9508491.1"/>
    </source>
</evidence>
<dbReference type="SUPFAM" id="SSF111126">
    <property type="entry name" value="Ligand-binding domain in the NO signalling and Golgi transport"/>
    <property type="match status" value="2"/>
</dbReference>